<organism evidence="5 6">
    <name type="scientific">Arenicella xantha</name>
    <dbReference type="NCBI Taxonomy" id="644221"/>
    <lineage>
        <taxon>Bacteria</taxon>
        <taxon>Pseudomonadati</taxon>
        <taxon>Pseudomonadota</taxon>
        <taxon>Gammaproteobacteria</taxon>
        <taxon>Arenicellales</taxon>
        <taxon>Arenicellaceae</taxon>
        <taxon>Arenicella</taxon>
    </lineage>
</organism>
<dbReference type="PANTHER" id="PTHR42734:SF21">
    <property type="entry name" value="IRON ABC TRANSPORTER, ATP-BINDING PROTEIN"/>
    <property type="match status" value="1"/>
</dbReference>
<proteinExistence type="predicted"/>
<dbReference type="InterPro" id="IPR050153">
    <property type="entry name" value="Metal_Ion_Import_ABC"/>
</dbReference>
<dbReference type="InterPro" id="IPR017871">
    <property type="entry name" value="ABC_transporter-like_CS"/>
</dbReference>
<dbReference type="OrthoDB" id="6461291at2"/>
<dbReference type="PANTHER" id="PTHR42734">
    <property type="entry name" value="METAL TRANSPORT SYSTEM ATP-BINDING PROTEIN TM_0124-RELATED"/>
    <property type="match status" value="1"/>
</dbReference>
<dbReference type="PROSITE" id="PS00211">
    <property type="entry name" value="ABC_TRANSPORTER_1"/>
    <property type="match status" value="1"/>
</dbReference>
<accession>A0A395JIV8</accession>
<keyword evidence="2" id="KW-0547">Nucleotide-binding</keyword>
<dbReference type="Pfam" id="PF00005">
    <property type="entry name" value="ABC_tran"/>
    <property type="match status" value="1"/>
</dbReference>
<evidence type="ECO:0000313" key="6">
    <source>
        <dbReference type="Proteomes" id="UP000253083"/>
    </source>
</evidence>
<evidence type="ECO:0000256" key="1">
    <source>
        <dbReference type="ARBA" id="ARBA00022448"/>
    </source>
</evidence>
<dbReference type="InParanoid" id="A0A395JIV8"/>
<dbReference type="InterPro" id="IPR027417">
    <property type="entry name" value="P-loop_NTPase"/>
</dbReference>
<comment type="caution">
    <text evidence="5">The sequence shown here is derived from an EMBL/GenBank/DDBJ whole genome shotgun (WGS) entry which is preliminary data.</text>
</comment>
<dbReference type="SUPFAM" id="SSF52540">
    <property type="entry name" value="P-loop containing nucleoside triphosphate hydrolases"/>
    <property type="match status" value="1"/>
</dbReference>
<dbReference type="InterPro" id="IPR003593">
    <property type="entry name" value="AAA+_ATPase"/>
</dbReference>
<evidence type="ECO:0000256" key="3">
    <source>
        <dbReference type="ARBA" id="ARBA00022840"/>
    </source>
</evidence>
<evidence type="ECO:0000259" key="4">
    <source>
        <dbReference type="PROSITE" id="PS50893"/>
    </source>
</evidence>
<gene>
    <name evidence="5" type="ORF">DFR28_102134</name>
</gene>
<keyword evidence="6" id="KW-1185">Reference proteome</keyword>
<dbReference type="Proteomes" id="UP000253083">
    <property type="component" value="Unassembled WGS sequence"/>
</dbReference>
<dbReference type="GO" id="GO:0016887">
    <property type="term" value="F:ATP hydrolysis activity"/>
    <property type="evidence" value="ECO:0007669"/>
    <property type="project" value="InterPro"/>
</dbReference>
<sequence length="275" mass="29649">MTFNVTSLNCDYGNRHILRDINVDSLEPGSFVALIGPNAAGKSTLFKALAGLLPVSANAIFLNDIELQETSKANWLSRVCYLPQLTGNTANLTVFETILLARKSNLSWAVSDQDVAAAAALISEFQLDNIAHKNINQLSGGQQQLAAICQALIRNPDLYLLDEPTSALDIHRELQVLHALKQQTCERGVITIVSMHNLTLAAKFADQLIVLNRGEISAQGGTEDVLMSGVIESTYGVDIEVLKSKFGEPVISSHYRSDQDSVLVIPSASGSGVEC</sequence>
<dbReference type="RefSeq" id="WP_113953561.1">
    <property type="nucleotide sequence ID" value="NZ_QNRT01000002.1"/>
</dbReference>
<dbReference type="GO" id="GO:0005524">
    <property type="term" value="F:ATP binding"/>
    <property type="evidence" value="ECO:0007669"/>
    <property type="project" value="UniProtKB-KW"/>
</dbReference>
<evidence type="ECO:0000313" key="5">
    <source>
        <dbReference type="EMBL" id="RBP50723.1"/>
    </source>
</evidence>
<dbReference type="EMBL" id="QNRT01000002">
    <property type="protein sequence ID" value="RBP50723.1"/>
    <property type="molecule type" value="Genomic_DNA"/>
</dbReference>
<reference evidence="5 6" key="1">
    <citation type="submission" date="2018-06" db="EMBL/GenBank/DDBJ databases">
        <title>Genomic Encyclopedia of Type Strains, Phase IV (KMG-IV): sequencing the most valuable type-strain genomes for metagenomic binning, comparative biology and taxonomic classification.</title>
        <authorList>
            <person name="Goeker M."/>
        </authorList>
    </citation>
    <scope>NUCLEOTIDE SEQUENCE [LARGE SCALE GENOMIC DNA]</scope>
    <source>
        <strain evidence="5 6">DSM 24032</strain>
    </source>
</reference>
<dbReference type="SMART" id="SM00382">
    <property type="entry name" value="AAA"/>
    <property type="match status" value="1"/>
</dbReference>
<name>A0A395JIV8_9GAMM</name>
<keyword evidence="3 5" id="KW-0067">ATP-binding</keyword>
<keyword evidence="1" id="KW-0813">Transport</keyword>
<dbReference type="InterPro" id="IPR003439">
    <property type="entry name" value="ABC_transporter-like_ATP-bd"/>
</dbReference>
<dbReference type="PROSITE" id="PS50893">
    <property type="entry name" value="ABC_TRANSPORTER_2"/>
    <property type="match status" value="1"/>
</dbReference>
<protein>
    <submittedName>
        <fullName evidence="5">Iron complex transport system ATP-binding protein</fullName>
    </submittedName>
</protein>
<dbReference type="AlphaFoldDB" id="A0A395JIV8"/>
<feature type="domain" description="ABC transporter" evidence="4">
    <location>
        <begin position="3"/>
        <end position="238"/>
    </location>
</feature>
<evidence type="ECO:0000256" key="2">
    <source>
        <dbReference type="ARBA" id="ARBA00022741"/>
    </source>
</evidence>
<dbReference type="CDD" id="cd03214">
    <property type="entry name" value="ABC_Iron-Siderophores_B12_Hemin"/>
    <property type="match status" value="1"/>
</dbReference>
<dbReference type="FunCoup" id="A0A395JIV8">
    <property type="interactions" value="354"/>
</dbReference>
<dbReference type="Gene3D" id="3.40.50.300">
    <property type="entry name" value="P-loop containing nucleotide triphosphate hydrolases"/>
    <property type="match status" value="1"/>
</dbReference>